<feature type="coiled-coil region" evidence="7">
    <location>
        <begin position="496"/>
        <end position="551"/>
    </location>
</feature>
<dbReference type="Pfam" id="PF05557">
    <property type="entry name" value="MAD"/>
    <property type="match status" value="1"/>
</dbReference>
<proteinExistence type="inferred from homology"/>
<feature type="region of interest" description="Disordered" evidence="8">
    <location>
        <begin position="96"/>
        <end position="144"/>
    </location>
</feature>
<dbReference type="PANTHER" id="PTHR23168:SF0">
    <property type="entry name" value="MITOTIC SPINDLE ASSEMBLY CHECKPOINT PROTEIN MAD1"/>
    <property type="match status" value="1"/>
</dbReference>
<keyword evidence="4" id="KW-0498">Mitosis</keyword>
<dbReference type="EMBL" id="BNJQ01000028">
    <property type="protein sequence ID" value="GHP10280.1"/>
    <property type="molecule type" value="Genomic_DNA"/>
</dbReference>
<dbReference type="OrthoDB" id="331602at2759"/>
<keyword evidence="3" id="KW-0132">Cell division</keyword>
<name>A0A830HWU6_9CHLO</name>
<keyword evidence="10" id="KW-1185">Reference proteome</keyword>
<evidence type="ECO:0000313" key="10">
    <source>
        <dbReference type="Proteomes" id="UP000660262"/>
    </source>
</evidence>
<evidence type="ECO:0000256" key="8">
    <source>
        <dbReference type="SAM" id="MobiDB-lite"/>
    </source>
</evidence>
<comment type="similarity">
    <text evidence="2">Belongs to the MAD1 family.</text>
</comment>
<gene>
    <name evidence="9" type="ORF">PPROV_000901200</name>
</gene>
<evidence type="ECO:0000256" key="2">
    <source>
        <dbReference type="ARBA" id="ARBA00008029"/>
    </source>
</evidence>
<evidence type="ECO:0000256" key="1">
    <source>
        <dbReference type="ARBA" id="ARBA00004123"/>
    </source>
</evidence>
<dbReference type="AlphaFoldDB" id="A0A830HWU6"/>
<sequence>MPVQRRLSSELQLDVLPENDNENNNENGHKNLEGEPSGAAALTDTFEGSDHPLIQPPSGHVSSQHVMLGERPQQSQSTLALLASQRKRRRVVVGQTPGAVTPGQGNQHQHQQQTQSQNPTTPGALVASLYGGATPGHAKTPYQAAQTPMPTSLLDAVANKGHRIAALEAEVAALQAKNKEVEDRCSVFGRRAEAAETALDTERVRAASASKVAAEGERGAQALASREAARAEQLAARARDAEARAEAAAELARASKESEARATAEKARAESEAARVAASAATKARQSETDVAASAATLARQVKSEEARQALVSAQAQVDEACADAESARAELAKSEEARSQLEVRLAQAEARAAAAVASAAKAAAATPPVASPPGSLTASEVRRLKAEVEDLRRRAEGADAARERALAAEAKLAQTEDVLSASTANQAAEDGARQELSRWRALVPELVTDHASARTALDGPSALRRVLQSAQDEAATARAAQGEAMASAKASEAALAKAKAGVAVAEAAAADAEARRLEAVATAQREVRRAATAAKERDGLERLLKSFEAESRLGTAAVGSDAAAAAASSLASSSTETLRAELEAARADAASAEAARDEQRALASSASKKLAEAEAMLTAGARETESLAAEAEVLRGRLGRGEYDPAKTKVLHLPTNPLSDAVEARCAALAAEVAELRKNGGGGGGVGGGGGAAAAGEAGGVEAASAAASAAAELEKHKRRYMRAFREQIGLFREACWHLFGYRLTMETQEMQNSDDHRGEGAPHFSVRSMFASDESETLRFRYVDGTETGSPARMEMLSTPYADSDEVNRMWRVYAPCVPALLSNLVIDSWGKFAG</sequence>
<dbReference type="InterPro" id="IPR008672">
    <property type="entry name" value="Mad1"/>
</dbReference>
<comment type="caution">
    <text evidence="9">The sequence shown here is derived from an EMBL/GenBank/DDBJ whole genome shotgun (WGS) entry which is preliminary data.</text>
</comment>
<reference evidence="9" key="1">
    <citation type="submission" date="2020-10" db="EMBL/GenBank/DDBJ databases">
        <title>Unveiling of a novel bifunctional photoreceptor, Dualchrome1, isolated from a cosmopolitan green alga.</title>
        <authorList>
            <person name="Suzuki S."/>
            <person name="Kawachi M."/>
        </authorList>
    </citation>
    <scope>NUCLEOTIDE SEQUENCE</scope>
    <source>
        <strain evidence="9">NIES 2893</strain>
    </source>
</reference>
<dbReference type="GO" id="GO:0051301">
    <property type="term" value="P:cell division"/>
    <property type="evidence" value="ECO:0007669"/>
    <property type="project" value="UniProtKB-KW"/>
</dbReference>
<organism evidence="9 10">
    <name type="scientific">Pycnococcus provasolii</name>
    <dbReference type="NCBI Taxonomy" id="41880"/>
    <lineage>
        <taxon>Eukaryota</taxon>
        <taxon>Viridiplantae</taxon>
        <taxon>Chlorophyta</taxon>
        <taxon>Pseudoscourfieldiophyceae</taxon>
        <taxon>Pseudoscourfieldiales</taxon>
        <taxon>Pycnococcaceae</taxon>
        <taxon>Pycnococcus</taxon>
    </lineage>
</organism>
<dbReference type="GO" id="GO:0000776">
    <property type="term" value="C:kinetochore"/>
    <property type="evidence" value="ECO:0007669"/>
    <property type="project" value="TreeGrafter"/>
</dbReference>
<feature type="coiled-coil region" evidence="7">
    <location>
        <begin position="224"/>
        <end position="251"/>
    </location>
</feature>
<feature type="coiled-coil region" evidence="7">
    <location>
        <begin position="576"/>
        <end position="617"/>
    </location>
</feature>
<accession>A0A830HWU6</accession>
<feature type="compositionally biased region" description="Low complexity" evidence="8">
    <location>
        <begin position="101"/>
        <end position="123"/>
    </location>
</feature>
<comment type="subcellular location">
    <subcellularLocation>
        <location evidence="1">Nucleus</location>
    </subcellularLocation>
</comment>
<evidence type="ECO:0000256" key="7">
    <source>
        <dbReference type="SAM" id="Coils"/>
    </source>
</evidence>
<feature type="coiled-coil region" evidence="7">
    <location>
        <begin position="304"/>
        <end position="419"/>
    </location>
</feature>
<dbReference type="GO" id="GO:0007094">
    <property type="term" value="P:mitotic spindle assembly checkpoint signaling"/>
    <property type="evidence" value="ECO:0007669"/>
    <property type="project" value="InterPro"/>
</dbReference>
<evidence type="ECO:0000256" key="3">
    <source>
        <dbReference type="ARBA" id="ARBA00022618"/>
    </source>
</evidence>
<feature type="region of interest" description="Disordered" evidence="8">
    <location>
        <begin position="1"/>
        <end position="66"/>
    </location>
</feature>
<feature type="coiled-coil region" evidence="7">
    <location>
        <begin position="157"/>
        <end position="184"/>
    </location>
</feature>
<keyword evidence="6" id="KW-0131">Cell cycle</keyword>
<dbReference type="Proteomes" id="UP000660262">
    <property type="component" value="Unassembled WGS sequence"/>
</dbReference>
<dbReference type="Gene3D" id="6.10.250.90">
    <property type="match status" value="1"/>
</dbReference>
<dbReference type="GO" id="GO:0005635">
    <property type="term" value="C:nuclear envelope"/>
    <property type="evidence" value="ECO:0007669"/>
    <property type="project" value="TreeGrafter"/>
</dbReference>
<evidence type="ECO:0000313" key="9">
    <source>
        <dbReference type="EMBL" id="GHP10280.1"/>
    </source>
</evidence>
<evidence type="ECO:0000256" key="4">
    <source>
        <dbReference type="ARBA" id="ARBA00022776"/>
    </source>
</evidence>
<evidence type="ECO:0008006" key="11">
    <source>
        <dbReference type="Google" id="ProtNLM"/>
    </source>
</evidence>
<dbReference type="SUPFAM" id="SSF75704">
    <property type="entry name" value="Mitotic arrest deficient-like 1, Mad1"/>
    <property type="match status" value="1"/>
</dbReference>
<dbReference type="GO" id="GO:0051315">
    <property type="term" value="P:attachment of mitotic spindle microtubules to kinetochore"/>
    <property type="evidence" value="ECO:0007669"/>
    <property type="project" value="TreeGrafter"/>
</dbReference>
<dbReference type="GO" id="GO:0072686">
    <property type="term" value="C:mitotic spindle"/>
    <property type="evidence" value="ECO:0007669"/>
    <property type="project" value="TreeGrafter"/>
</dbReference>
<dbReference type="PANTHER" id="PTHR23168">
    <property type="entry name" value="MITOTIC SPINDLE ASSEMBLY CHECKPOINT PROTEIN MAD1 MITOTIC ARREST DEFICIENT-LIKE PROTEIN 1"/>
    <property type="match status" value="1"/>
</dbReference>
<keyword evidence="5" id="KW-0539">Nucleus</keyword>
<evidence type="ECO:0000256" key="5">
    <source>
        <dbReference type="ARBA" id="ARBA00023242"/>
    </source>
</evidence>
<evidence type="ECO:0000256" key="6">
    <source>
        <dbReference type="ARBA" id="ARBA00023306"/>
    </source>
</evidence>
<keyword evidence="7" id="KW-0175">Coiled coil</keyword>
<dbReference type="Gene3D" id="3.30.457.60">
    <property type="match status" value="1"/>
</dbReference>
<protein>
    <recommendedName>
        <fullName evidence="11">Spindle assembly checkpoint component MAD1</fullName>
    </recommendedName>
</protein>